<proteinExistence type="predicted"/>
<feature type="domain" description="Reverse transcriptase" evidence="1">
    <location>
        <begin position="1"/>
        <end position="152"/>
    </location>
</feature>
<dbReference type="PANTHER" id="PTHR37984:SF8">
    <property type="entry name" value="CCHC-TYPE DOMAIN-CONTAINING PROTEIN"/>
    <property type="match status" value="1"/>
</dbReference>
<dbReference type="VEuPathDB" id="VectorBase:BGLAX_029503"/>
<dbReference type="STRING" id="6526.A0A2C9LE02"/>
<dbReference type="InterPro" id="IPR000477">
    <property type="entry name" value="RT_dom"/>
</dbReference>
<dbReference type="KEGG" id="bgt:106070349"/>
<evidence type="ECO:0000313" key="2">
    <source>
        <dbReference type="EnsemblMetazoa" id="BGLB029953-PA"/>
    </source>
</evidence>
<dbReference type="InterPro" id="IPR050951">
    <property type="entry name" value="Retrovirus_Pol_polyprotein"/>
</dbReference>
<dbReference type="SUPFAM" id="SSF56672">
    <property type="entry name" value="DNA/RNA polymerases"/>
    <property type="match status" value="1"/>
</dbReference>
<dbReference type="VEuPathDB" id="VectorBase:BGLB029953"/>
<dbReference type="Proteomes" id="UP000076420">
    <property type="component" value="Unassembled WGS sequence"/>
</dbReference>
<evidence type="ECO:0000259" key="1">
    <source>
        <dbReference type="PROSITE" id="PS50878"/>
    </source>
</evidence>
<name>A0A2C9LE02_BIOGL</name>
<dbReference type="Gene3D" id="3.10.10.10">
    <property type="entry name" value="HIV Type 1 Reverse Transcriptase, subunit A, domain 1"/>
    <property type="match status" value="1"/>
</dbReference>
<gene>
    <name evidence="2" type="primary">106070349</name>
</gene>
<evidence type="ECO:0000313" key="3">
    <source>
        <dbReference type="Proteomes" id="UP000076420"/>
    </source>
</evidence>
<protein>
    <recommendedName>
        <fullName evidence="1">Reverse transcriptase domain-containing protein</fullName>
    </recommendedName>
</protein>
<dbReference type="InterPro" id="IPR043128">
    <property type="entry name" value="Rev_trsase/Diguanyl_cyclase"/>
</dbReference>
<dbReference type="InterPro" id="IPR043502">
    <property type="entry name" value="DNA/RNA_pol_sf"/>
</dbReference>
<dbReference type="Pfam" id="PF00078">
    <property type="entry name" value="RVT_1"/>
    <property type="match status" value="1"/>
</dbReference>
<reference evidence="2" key="1">
    <citation type="submission" date="2020-05" db="UniProtKB">
        <authorList>
            <consortium name="EnsemblMetazoa"/>
        </authorList>
    </citation>
    <scope>IDENTIFICATION</scope>
    <source>
        <strain evidence="2">BB02</strain>
    </source>
</reference>
<accession>A0A2C9LE02</accession>
<dbReference type="EnsemblMetazoa" id="BGLB029953-RA">
    <property type="protein sequence ID" value="BGLB029953-PA"/>
    <property type="gene ID" value="BGLB029953"/>
</dbReference>
<dbReference type="CDD" id="cd01647">
    <property type="entry name" value="RT_LTR"/>
    <property type="match status" value="1"/>
</dbReference>
<dbReference type="AlphaFoldDB" id="A0A2C9LE02"/>
<dbReference type="PROSITE" id="PS50878">
    <property type="entry name" value="RT_POL"/>
    <property type="match status" value="1"/>
</dbReference>
<organism evidence="2 3">
    <name type="scientific">Biomphalaria glabrata</name>
    <name type="common">Bloodfluke planorb</name>
    <name type="synonym">Freshwater snail</name>
    <dbReference type="NCBI Taxonomy" id="6526"/>
    <lineage>
        <taxon>Eukaryota</taxon>
        <taxon>Metazoa</taxon>
        <taxon>Spiralia</taxon>
        <taxon>Lophotrochozoa</taxon>
        <taxon>Mollusca</taxon>
        <taxon>Gastropoda</taxon>
        <taxon>Heterobranchia</taxon>
        <taxon>Euthyneura</taxon>
        <taxon>Panpulmonata</taxon>
        <taxon>Hygrophila</taxon>
        <taxon>Lymnaeoidea</taxon>
        <taxon>Planorbidae</taxon>
        <taxon>Biomphalaria</taxon>
    </lineage>
</organism>
<sequence length="152" mass="17516">MAIVEKANGKIRICIDPQALNKVLLGEFYNLATLDDILADLNDAKIFSKLDVQEAFWHVRLDATSSNLTAMITPFGRYKWKRLPFGLKVSSEIFQRRLNLALEGLKGCFNYVDDIIVVGRGRTKEEALRDHDINLKELMKRCQEKKIKLNYE</sequence>
<dbReference type="Gene3D" id="3.30.70.270">
    <property type="match status" value="1"/>
</dbReference>
<dbReference type="PANTHER" id="PTHR37984">
    <property type="entry name" value="PROTEIN CBG26694"/>
    <property type="match status" value="1"/>
</dbReference>